<keyword evidence="3" id="KW-0813">Transport</keyword>
<evidence type="ECO:0000259" key="10">
    <source>
        <dbReference type="Pfam" id="PF01545"/>
    </source>
</evidence>
<organism evidence="12 13">
    <name type="scientific">Banduia mediterranea</name>
    <dbReference type="NCBI Taxonomy" id="3075609"/>
    <lineage>
        <taxon>Bacteria</taxon>
        <taxon>Pseudomonadati</taxon>
        <taxon>Pseudomonadota</taxon>
        <taxon>Gammaproteobacteria</taxon>
        <taxon>Nevskiales</taxon>
        <taxon>Algiphilaceae</taxon>
        <taxon>Banduia</taxon>
    </lineage>
</organism>
<evidence type="ECO:0000256" key="8">
    <source>
        <dbReference type="ARBA" id="ARBA00023136"/>
    </source>
</evidence>
<feature type="transmembrane region" description="Helical" evidence="9">
    <location>
        <begin position="12"/>
        <end position="30"/>
    </location>
</feature>
<dbReference type="Pfam" id="PF16916">
    <property type="entry name" value="ZT_dimer"/>
    <property type="match status" value="1"/>
</dbReference>
<evidence type="ECO:0000256" key="1">
    <source>
        <dbReference type="ARBA" id="ARBA00004141"/>
    </source>
</evidence>
<keyword evidence="5" id="KW-0862">Zinc</keyword>
<keyword evidence="4 9" id="KW-0812">Transmembrane</keyword>
<dbReference type="InterPro" id="IPR036837">
    <property type="entry name" value="Cation_efflux_CTD_sf"/>
</dbReference>
<dbReference type="InterPro" id="IPR058533">
    <property type="entry name" value="Cation_efflux_TM"/>
</dbReference>
<feature type="transmembrane region" description="Helical" evidence="9">
    <location>
        <begin position="181"/>
        <end position="199"/>
    </location>
</feature>
<accession>A0ABU2WN39</accession>
<dbReference type="EMBL" id="JAVRIC010000043">
    <property type="protein sequence ID" value="MDT0499241.1"/>
    <property type="molecule type" value="Genomic_DNA"/>
</dbReference>
<dbReference type="SUPFAM" id="SSF161111">
    <property type="entry name" value="Cation efflux protein transmembrane domain-like"/>
    <property type="match status" value="1"/>
</dbReference>
<dbReference type="Gene3D" id="1.20.1510.10">
    <property type="entry name" value="Cation efflux protein transmembrane domain"/>
    <property type="match status" value="1"/>
</dbReference>
<proteinExistence type="inferred from homology"/>
<feature type="transmembrane region" description="Helical" evidence="9">
    <location>
        <begin position="150"/>
        <end position="175"/>
    </location>
</feature>
<dbReference type="InterPro" id="IPR050681">
    <property type="entry name" value="CDF/SLC30A"/>
</dbReference>
<evidence type="ECO:0000256" key="6">
    <source>
        <dbReference type="ARBA" id="ARBA00022989"/>
    </source>
</evidence>
<dbReference type="InterPro" id="IPR002524">
    <property type="entry name" value="Cation_efflux"/>
</dbReference>
<dbReference type="RefSeq" id="WP_311366651.1">
    <property type="nucleotide sequence ID" value="NZ_JAVRIC010000043.1"/>
</dbReference>
<evidence type="ECO:0000256" key="9">
    <source>
        <dbReference type="SAM" id="Phobius"/>
    </source>
</evidence>
<evidence type="ECO:0000256" key="3">
    <source>
        <dbReference type="ARBA" id="ARBA00022448"/>
    </source>
</evidence>
<feature type="domain" description="Cation efflux protein cytoplasmic" evidence="11">
    <location>
        <begin position="211"/>
        <end position="285"/>
    </location>
</feature>
<evidence type="ECO:0000256" key="4">
    <source>
        <dbReference type="ARBA" id="ARBA00022692"/>
    </source>
</evidence>
<keyword evidence="6 9" id="KW-1133">Transmembrane helix</keyword>
<sequence length="304" mass="32644">MYEHEHHSHDHSAGAALSTAVWITLAFAAVEAVTGWWAGSLALIGDAGHMVTDSGSLLMAWVAARLARRPADHNHTWGHGRAEVVAALLSALTMLLIVGSIVYHAIERLREPVAVQGIAVIGVATIGLLVNLVVLRTLSHSHQNLNTRGAVLHVMGDLFGSIAAVAAGMVIWLTGWTPIDPILSLLICVLIVFASIGLLRDALHVVMEGVPRHLDIAAIGKAMAETPGVMGVHDLHVWQVNSDRIALSAHVVLRDLRKWPPILEALRVCLDEGFGVEHVTLQPEPVEEVALPTPRAVGRERVSR</sequence>
<comment type="caution">
    <text evidence="12">The sequence shown here is derived from an EMBL/GenBank/DDBJ whole genome shotgun (WGS) entry which is preliminary data.</text>
</comment>
<evidence type="ECO:0000313" key="13">
    <source>
        <dbReference type="Proteomes" id="UP001254608"/>
    </source>
</evidence>
<feature type="domain" description="Cation efflux protein transmembrane" evidence="10">
    <location>
        <begin position="20"/>
        <end position="204"/>
    </location>
</feature>
<evidence type="ECO:0000313" key="12">
    <source>
        <dbReference type="EMBL" id="MDT0499241.1"/>
    </source>
</evidence>
<dbReference type="InterPro" id="IPR027470">
    <property type="entry name" value="Cation_efflux_CTD"/>
</dbReference>
<gene>
    <name evidence="12" type="ORF">RM530_18020</name>
</gene>
<comment type="subcellular location">
    <subcellularLocation>
        <location evidence="1">Membrane</location>
        <topology evidence="1">Multi-pass membrane protein</topology>
    </subcellularLocation>
</comment>
<keyword evidence="7" id="KW-0406">Ion transport</keyword>
<feature type="transmembrane region" description="Helical" evidence="9">
    <location>
        <begin position="84"/>
        <end position="106"/>
    </location>
</feature>
<dbReference type="Proteomes" id="UP001254608">
    <property type="component" value="Unassembled WGS sequence"/>
</dbReference>
<evidence type="ECO:0000256" key="7">
    <source>
        <dbReference type="ARBA" id="ARBA00023065"/>
    </source>
</evidence>
<comment type="similarity">
    <text evidence="2">Belongs to the cation diffusion facilitator (CDF) transporter (TC 2.A.4) family. SLC30A subfamily.</text>
</comment>
<keyword evidence="13" id="KW-1185">Reference proteome</keyword>
<dbReference type="NCBIfam" id="TIGR01297">
    <property type="entry name" value="CDF"/>
    <property type="match status" value="1"/>
</dbReference>
<dbReference type="PANTHER" id="PTHR11562">
    <property type="entry name" value="CATION EFFLUX PROTEIN/ ZINC TRANSPORTER"/>
    <property type="match status" value="1"/>
</dbReference>
<keyword evidence="8 9" id="KW-0472">Membrane</keyword>
<dbReference type="SUPFAM" id="SSF160240">
    <property type="entry name" value="Cation efflux protein cytoplasmic domain-like"/>
    <property type="match status" value="1"/>
</dbReference>
<evidence type="ECO:0000256" key="5">
    <source>
        <dbReference type="ARBA" id="ARBA00022906"/>
    </source>
</evidence>
<protein>
    <submittedName>
        <fullName evidence="12">Cation diffusion facilitator family transporter</fullName>
    </submittedName>
</protein>
<dbReference type="InterPro" id="IPR027469">
    <property type="entry name" value="Cation_efflux_TMD_sf"/>
</dbReference>
<name>A0ABU2WN39_9GAMM</name>
<evidence type="ECO:0000256" key="2">
    <source>
        <dbReference type="ARBA" id="ARBA00008873"/>
    </source>
</evidence>
<keyword evidence="5" id="KW-0864">Zinc transport</keyword>
<dbReference type="PANTHER" id="PTHR11562:SF17">
    <property type="entry name" value="RE54080P-RELATED"/>
    <property type="match status" value="1"/>
</dbReference>
<feature type="transmembrane region" description="Helical" evidence="9">
    <location>
        <begin position="118"/>
        <end position="138"/>
    </location>
</feature>
<reference evidence="12 13" key="1">
    <citation type="submission" date="2023-09" db="EMBL/GenBank/DDBJ databases">
        <authorList>
            <person name="Rey-Velasco X."/>
        </authorList>
    </citation>
    <scope>NUCLEOTIDE SEQUENCE [LARGE SCALE GENOMIC DNA]</scope>
    <source>
        <strain evidence="12 13">W345</strain>
    </source>
</reference>
<evidence type="ECO:0000259" key="11">
    <source>
        <dbReference type="Pfam" id="PF16916"/>
    </source>
</evidence>
<dbReference type="Pfam" id="PF01545">
    <property type="entry name" value="Cation_efflux"/>
    <property type="match status" value="1"/>
</dbReference>